<dbReference type="Proteomes" id="UP001596037">
    <property type="component" value="Unassembled WGS sequence"/>
</dbReference>
<organism evidence="1 2">
    <name type="scientific">Caenimonas terrae</name>
    <dbReference type="NCBI Taxonomy" id="696074"/>
    <lineage>
        <taxon>Bacteria</taxon>
        <taxon>Pseudomonadati</taxon>
        <taxon>Pseudomonadota</taxon>
        <taxon>Betaproteobacteria</taxon>
        <taxon>Burkholderiales</taxon>
        <taxon>Comamonadaceae</taxon>
        <taxon>Caenimonas</taxon>
    </lineage>
</organism>
<evidence type="ECO:0000313" key="1">
    <source>
        <dbReference type="EMBL" id="MFC5496294.1"/>
    </source>
</evidence>
<dbReference type="InterPro" id="IPR038472">
    <property type="entry name" value="DndE_sf"/>
</dbReference>
<dbReference type="InterPro" id="IPR014969">
    <property type="entry name" value="DNA_S_DndE"/>
</dbReference>
<dbReference type="Pfam" id="PF08870">
    <property type="entry name" value="DndE"/>
    <property type="match status" value="1"/>
</dbReference>
<comment type="caution">
    <text evidence="1">The sequence shown here is derived from an EMBL/GenBank/DDBJ whole genome shotgun (WGS) entry which is preliminary data.</text>
</comment>
<evidence type="ECO:0000313" key="2">
    <source>
        <dbReference type="Proteomes" id="UP001596037"/>
    </source>
</evidence>
<gene>
    <name evidence="1" type="primary">dndE</name>
    <name evidence="1" type="ORF">ACFPOE_01990</name>
</gene>
<dbReference type="Gene3D" id="1.10.1220.160">
    <property type="entry name" value="DNA sulphur modification protein DndE"/>
    <property type="match status" value="1"/>
</dbReference>
<dbReference type="NCBIfam" id="TIGR03184">
    <property type="entry name" value="DNA_S_dndE"/>
    <property type="match status" value="1"/>
</dbReference>
<sequence>MSGIDRVRLSGAAKQQLSTLKRRTGIEHYNVLCRHAICASLAQSLDIPDEALSFVGGLEIDWDTLAGDAGPVYVDLICTKHSIPSTSPELRKLVSLHVHRGLSFMLANSDALVPAP</sequence>
<dbReference type="RefSeq" id="WP_376848320.1">
    <property type="nucleotide sequence ID" value="NZ_JBHSMF010000002.1"/>
</dbReference>
<reference evidence="2" key="1">
    <citation type="journal article" date="2019" name="Int. J. Syst. Evol. Microbiol.">
        <title>The Global Catalogue of Microorganisms (GCM) 10K type strain sequencing project: providing services to taxonomists for standard genome sequencing and annotation.</title>
        <authorList>
            <consortium name="The Broad Institute Genomics Platform"/>
            <consortium name="The Broad Institute Genome Sequencing Center for Infectious Disease"/>
            <person name="Wu L."/>
            <person name="Ma J."/>
        </authorList>
    </citation>
    <scope>NUCLEOTIDE SEQUENCE [LARGE SCALE GENOMIC DNA]</scope>
    <source>
        <strain evidence="2">CCUG 57401</strain>
    </source>
</reference>
<name>A0ABW0N8U0_9BURK</name>
<accession>A0ABW0N8U0</accession>
<proteinExistence type="predicted"/>
<dbReference type="EMBL" id="JBHSMF010000002">
    <property type="protein sequence ID" value="MFC5496294.1"/>
    <property type="molecule type" value="Genomic_DNA"/>
</dbReference>
<keyword evidence="2" id="KW-1185">Reference proteome</keyword>
<protein>
    <submittedName>
        <fullName evidence="1">DNA sulfur modification protein DndE</fullName>
    </submittedName>
</protein>